<reference evidence="3 4" key="1">
    <citation type="submission" date="2019-10" db="EMBL/GenBank/DDBJ databases">
        <title>Pseudomonas dajingensis sp. nov., isolated from the profound head ulcers of farmed Murray cod (Maccullochella peelii peelii).</title>
        <authorList>
            <person name="Liu Y."/>
        </authorList>
    </citation>
    <scope>NUCLEOTIDE SEQUENCE [LARGE SCALE GENOMIC DNA]</scope>
    <source>
        <strain evidence="3 4">MC042</strain>
    </source>
</reference>
<dbReference type="Pfam" id="PF13953">
    <property type="entry name" value="PapC_C"/>
    <property type="match status" value="1"/>
</dbReference>
<keyword evidence="1" id="KW-0732">Signal</keyword>
<dbReference type="GO" id="GO:0009279">
    <property type="term" value="C:cell outer membrane"/>
    <property type="evidence" value="ECO:0007669"/>
    <property type="project" value="TreeGrafter"/>
</dbReference>
<dbReference type="Gene3D" id="2.60.40.3110">
    <property type="match status" value="1"/>
</dbReference>
<feature type="domain" description="PapC-like C-terminal" evidence="2">
    <location>
        <begin position="740"/>
        <end position="804"/>
    </location>
</feature>
<evidence type="ECO:0000259" key="2">
    <source>
        <dbReference type="Pfam" id="PF13953"/>
    </source>
</evidence>
<dbReference type="Gene3D" id="2.60.40.2070">
    <property type="match status" value="1"/>
</dbReference>
<dbReference type="Pfam" id="PF00577">
    <property type="entry name" value="Usher"/>
    <property type="match status" value="1"/>
</dbReference>
<comment type="caution">
    <text evidence="3">The sequence shown here is derived from an EMBL/GenBank/DDBJ whole genome shotgun (WGS) entry which is preliminary data.</text>
</comment>
<dbReference type="EMBL" id="WHUV01000001">
    <property type="protein sequence ID" value="MQA53123.1"/>
    <property type="molecule type" value="Genomic_DNA"/>
</dbReference>
<accession>A0A7X1PK70</accession>
<evidence type="ECO:0000313" key="3">
    <source>
        <dbReference type="EMBL" id="MQA53123.1"/>
    </source>
</evidence>
<dbReference type="AlphaFoldDB" id="A0A7X1PK70"/>
<name>A0A7X1PK70_9PSED</name>
<evidence type="ECO:0000313" key="4">
    <source>
        <dbReference type="Proteomes" id="UP000486534"/>
    </source>
</evidence>
<sequence>MPAMKRRLARFRNVPCTLAFALVMAASAPARAKDKLGDFKLPDSTLYLELVVNGKTSGEILPVPYRDGHYYLPTEKLRAMGVSVSAEQESLVAVDLIQGVKATHDNARQQLLIELPPDWLPDQMFGGESQRYMQARSSVGLLMNYDIYANFNRTRGLRNNNRLSAWSEQRLFSPYGIFSNTGVWYGGTSMGDDNDRSRYQRYDTGWSYSDPLSMRKYAAGDLVTDALAPSSSVRMAGFQIGRNFATRPDLVTYPLPSFAGQTAVPSTVDLFINSYKMDSYRVDPGPFTLQTMPYINGAGSATVVTRDALGREVSKEVSFYVSNDLLKPGLTDYSLSAGLLRQDYGLASGRYAHPAASGVFRHGVTPEWTVFGWGEGASGLHDGGLGSNVQLGMLGVLTGSWGASKTDPRAIGPQRAWRNSRWDDRWPYRDEDIDLKPTEADSGRQLSYGYSYSSSQFSLNARRTQRSAHYANLGTYRNTGRLSRREDVVTASVALGDYGTVGAGWVDTQDATGRQLRLINLSHSVSLWRSAFLYTSVNREVGGNDVNAQVTLSIPLGERSTTSVSLIRGNDGRRSGQVNYNHSAPASGGLGYSLGLSDGQDMDQYRRADLSWRGTQYEVRGGTYGTRSSQNGWAQLSGSLIGLDGQLYAANKVNDAFALVSTAGYPDVPVRYENQYLGKTNNNGYFLIPSMTSWYPARIQIDPIDLPVDVKTPDVETQVAVRAGSGYVVDFKLEKLRAALLQLRDSNGEALPRGSQVTDISSGATGWVGWEGEVYLENVRDALRLNVVRADDGKACQASAALPPMAGITRIGPQTCQ</sequence>
<dbReference type="GO" id="GO:0009297">
    <property type="term" value="P:pilus assembly"/>
    <property type="evidence" value="ECO:0007669"/>
    <property type="project" value="InterPro"/>
</dbReference>
<dbReference type="Gene3D" id="2.60.40.2610">
    <property type="entry name" value="Outer membrane usher protein FimD, plug domain"/>
    <property type="match status" value="1"/>
</dbReference>
<dbReference type="InterPro" id="IPR042186">
    <property type="entry name" value="FimD_plug_dom"/>
</dbReference>
<dbReference type="Proteomes" id="UP000486534">
    <property type="component" value="Unassembled WGS sequence"/>
</dbReference>
<feature type="chain" id="PRO_5031197122" evidence="1">
    <location>
        <begin position="33"/>
        <end position="817"/>
    </location>
</feature>
<feature type="signal peptide" evidence="1">
    <location>
        <begin position="1"/>
        <end position="32"/>
    </location>
</feature>
<protein>
    <submittedName>
        <fullName evidence="3">Fimbria/pilus outer membrane usher protein</fullName>
    </submittedName>
</protein>
<evidence type="ECO:0000256" key="1">
    <source>
        <dbReference type="SAM" id="SignalP"/>
    </source>
</evidence>
<dbReference type="InterPro" id="IPR000015">
    <property type="entry name" value="Fimb_usher"/>
</dbReference>
<organism evidence="3 4">
    <name type="scientific">Pseudomonas piscis</name>
    <dbReference type="NCBI Taxonomy" id="2614538"/>
    <lineage>
        <taxon>Bacteria</taxon>
        <taxon>Pseudomonadati</taxon>
        <taxon>Pseudomonadota</taxon>
        <taxon>Gammaproteobacteria</taxon>
        <taxon>Pseudomonadales</taxon>
        <taxon>Pseudomonadaceae</taxon>
        <taxon>Pseudomonas</taxon>
    </lineage>
</organism>
<dbReference type="InterPro" id="IPR043142">
    <property type="entry name" value="PapC-like_C_sf"/>
</dbReference>
<gene>
    <name evidence="3" type="ORF">GDH07_07265</name>
</gene>
<dbReference type="GO" id="GO:0015473">
    <property type="term" value="F:fimbrial usher porin activity"/>
    <property type="evidence" value="ECO:0007669"/>
    <property type="project" value="InterPro"/>
</dbReference>
<dbReference type="PANTHER" id="PTHR30451">
    <property type="entry name" value="OUTER MEMBRANE USHER PROTEIN"/>
    <property type="match status" value="1"/>
</dbReference>
<dbReference type="InterPro" id="IPR025949">
    <property type="entry name" value="PapC-like_C"/>
</dbReference>
<dbReference type="PANTHER" id="PTHR30451:SF5">
    <property type="entry name" value="SLR0019 PROTEIN"/>
    <property type="match status" value="1"/>
</dbReference>
<proteinExistence type="predicted"/>